<evidence type="ECO:0008006" key="4">
    <source>
        <dbReference type="Google" id="ProtNLM"/>
    </source>
</evidence>
<name>A0A817AI20_9BILA</name>
<dbReference type="NCBIfam" id="TIGR01444">
    <property type="entry name" value="fkbM_fam"/>
    <property type="match status" value="1"/>
</dbReference>
<evidence type="ECO:0000313" key="3">
    <source>
        <dbReference type="Proteomes" id="UP000663887"/>
    </source>
</evidence>
<comment type="caution">
    <text evidence="2">The sequence shown here is derived from an EMBL/GenBank/DDBJ whole genome shotgun (WGS) entry which is preliminary data.</text>
</comment>
<evidence type="ECO:0000256" key="1">
    <source>
        <dbReference type="SAM" id="Phobius"/>
    </source>
</evidence>
<dbReference type="Proteomes" id="UP000663887">
    <property type="component" value="Unassembled WGS sequence"/>
</dbReference>
<accession>A0A817AI20</accession>
<dbReference type="InterPro" id="IPR029063">
    <property type="entry name" value="SAM-dependent_MTases_sf"/>
</dbReference>
<dbReference type="Gene3D" id="3.40.50.150">
    <property type="entry name" value="Vaccinia Virus protein VP39"/>
    <property type="match status" value="1"/>
</dbReference>
<sequence length="299" mass="34236">MNIIAYWKNHYLFTMISQKKLIYFSFSGFVLILILLFLQADKHLTLFINAALASPTIIYGNFTCETWKNLSYGNPSNYQKCLSRGSDASFWNVEGIRHTAHKNLLNSTSLIIEVGGNRGHDTVKFIELYNPFIISYEPLIPMWKSLTEQFKSNPKVKIYPYGLGNRARTLLIEPHDFGNAGTSIFRKISSTNSSLIQKIELLNIVSIIRNIQKTRTKTGIIDMISINCEGCEFEVIPALILNNMTQYFRIIQFATHAGLLAGSSCIYCQIQQALQITHTTLYHYNMLWEGWLLKTKKIN</sequence>
<organism evidence="2 3">
    <name type="scientific">Rotaria magnacalcarata</name>
    <dbReference type="NCBI Taxonomy" id="392030"/>
    <lineage>
        <taxon>Eukaryota</taxon>
        <taxon>Metazoa</taxon>
        <taxon>Spiralia</taxon>
        <taxon>Gnathifera</taxon>
        <taxon>Rotifera</taxon>
        <taxon>Eurotatoria</taxon>
        <taxon>Bdelloidea</taxon>
        <taxon>Philodinida</taxon>
        <taxon>Philodinidae</taxon>
        <taxon>Rotaria</taxon>
    </lineage>
</organism>
<dbReference type="InterPro" id="IPR006342">
    <property type="entry name" value="FkbM_mtfrase"/>
</dbReference>
<reference evidence="2" key="1">
    <citation type="submission" date="2021-02" db="EMBL/GenBank/DDBJ databases">
        <authorList>
            <person name="Nowell W R."/>
        </authorList>
    </citation>
    <scope>NUCLEOTIDE SEQUENCE</scope>
</reference>
<dbReference type="EMBL" id="CAJNRG010018371">
    <property type="protein sequence ID" value="CAF2256420.1"/>
    <property type="molecule type" value="Genomic_DNA"/>
</dbReference>
<dbReference type="SUPFAM" id="SSF53335">
    <property type="entry name" value="S-adenosyl-L-methionine-dependent methyltransferases"/>
    <property type="match status" value="1"/>
</dbReference>
<dbReference type="AlphaFoldDB" id="A0A817AI20"/>
<gene>
    <name evidence="2" type="ORF">XDN619_LOCUS35723</name>
</gene>
<keyword evidence="1" id="KW-0472">Membrane</keyword>
<proteinExistence type="predicted"/>
<feature type="transmembrane region" description="Helical" evidence="1">
    <location>
        <begin position="21"/>
        <end position="38"/>
    </location>
</feature>
<protein>
    <recommendedName>
        <fullName evidence="4">Methyltransferase FkbM domain-containing protein</fullName>
    </recommendedName>
</protein>
<keyword evidence="1" id="KW-0812">Transmembrane</keyword>
<keyword evidence="1" id="KW-1133">Transmembrane helix</keyword>
<evidence type="ECO:0000313" key="2">
    <source>
        <dbReference type="EMBL" id="CAF2256420.1"/>
    </source>
</evidence>